<protein>
    <submittedName>
        <fullName evidence="2">Uncharacterized protein</fullName>
    </submittedName>
</protein>
<evidence type="ECO:0000313" key="2">
    <source>
        <dbReference type="EMBL" id="EAZ01405.1"/>
    </source>
</evidence>
<dbReference type="Gramene" id="BGIOSGA023116-TA">
    <property type="protein sequence ID" value="BGIOSGA023116-PA"/>
    <property type="gene ID" value="BGIOSGA023116"/>
</dbReference>
<dbReference type="EMBL" id="CM000131">
    <property type="protein sequence ID" value="EAZ01405.1"/>
    <property type="molecule type" value="Genomic_DNA"/>
</dbReference>
<feature type="region of interest" description="Disordered" evidence="1">
    <location>
        <begin position="1"/>
        <end position="26"/>
    </location>
</feature>
<gene>
    <name evidence="2" type="ORF">OsI_23437</name>
</gene>
<dbReference type="AlphaFoldDB" id="A2YE94"/>
<name>A2YE94_ORYSI</name>
<reference evidence="2 3" key="1">
    <citation type="journal article" date="2005" name="PLoS Biol.">
        <title>The genomes of Oryza sativa: a history of duplications.</title>
        <authorList>
            <person name="Yu J."/>
            <person name="Wang J."/>
            <person name="Lin W."/>
            <person name="Li S."/>
            <person name="Li H."/>
            <person name="Zhou J."/>
            <person name="Ni P."/>
            <person name="Dong W."/>
            <person name="Hu S."/>
            <person name="Zeng C."/>
            <person name="Zhang J."/>
            <person name="Zhang Y."/>
            <person name="Li R."/>
            <person name="Xu Z."/>
            <person name="Li S."/>
            <person name="Li X."/>
            <person name="Zheng H."/>
            <person name="Cong L."/>
            <person name="Lin L."/>
            <person name="Yin J."/>
            <person name="Geng J."/>
            <person name="Li G."/>
            <person name="Shi J."/>
            <person name="Liu J."/>
            <person name="Lv H."/>
            <person name="Li J."/>
            <person name="Wang J."/>
            <person name="Deng Y."/>
            <person name="Ran L."/>
            <person name="Shi X."/>
            <person name="Wang X."/>
            <person name="Wu Q."/>
            <person name="Li C."/>
            <person name="Ren X."/>
            <person name="Wang J."/>
            <person name="Wang X."/>
            <person name="Li D."/>
            <person name="Liu D."/>
            <person name="Zhang X."/>
            <person name="Ji Z."/>
            <person name="Zhao W."/>
            <person name="Sun Y."/>
            <person name="Zhang Z."/>
            <person name="Bao J."/>
            <person name="Han Y."/>
            <person name="Dong L."/>
            <person name="Ji J."/>
            <person name="Chen P."/>
            <person name="Wu S."/>
            <person name="Liu J."/>
            <person name="Xiao Y."/>
            <person name="Bu D."/>
            <person name="Tan J."/>
            <person name="Yang L."/>
            <person name="Ye C."/>
            <person name="Zhang J."/>
            <person name="Xu J."/>
            <person name="Zhou Y."/>
            <person name="Yu Y."/>
            <person name="Zhang B."/>
            <person name="Zhuang S."/>
            <person name="Wei H."/>
            <person name="Liu B."/>
            <person name="Lei M."/>
            <person name="Yu H."/>
            <person name="Li Y."/>
            <person name="Xu H."/>
            <person name="Wei S."/>
            <person name="He X."/>
            <person name="Fang L."/>
            <person name="Zhang Z."/>
            <person name="Zhang Y."/>
            <person name="Huang X."/>
            <person name="Su Z."/>
            <person name="Tong W."/>
            <person name="Li J."/>
            <person name="Tong Z."/>
            <person name="Li S."/>
            <person name="Ye J."/>
            <person name="Wang L."/>
            <person name="Fang L."/>
            <person name="Lei T."/>
            <person name="Chen C."/>
            <person name="Chen H."/>
            <person name="Xu Z."/>
            <person name="Li H."/>
            <person name="Huang H."/>
            <person name="Zhang F."/>
            <person name="Xu H."/>
            <person name="Li N."/>
            <person name="Zhao C."/>
            <person name="Li S."/>
            <person name="Dong L."/>
            <person name="Huang Y."/>
            <person name="Li L."/>
            <person name="Xi Y."/>
            <person name="Qi Q."/>
            <person name="Li W."/>
            <person name="Zhang B."/>
            <person name="Hu W."/>
            <person name="Zhang Y."/>
            <person name="Tian X."/>
            <person name="Jiao Y."/>
            <person name="Liang X."/>
            <person name="Jin J."/>
            <person name="Gao L."/>
            <person name="Zheng W."/>
            <person name="Hao B."/>
            <person name="Liu S."/>
            <person name="Wang W."/>
            <person name="Yuan L."/>
            <person name="Cao M."/>
            <person name="McDermott J."/>
            <person name="Samudrala R."/>
            <person name="Wang J."/>
            <person name="Wong G.K."/>
            <person name="Yang H."/>
        </authorList>
    </citation>
    <scope>NUCLEOTIDE SEQUENCE [LARGE SCALE GENOMIC DNA]</scope>
    <source>
        <strain evidence="3">cv. 93-11</strain>
    </source>
</reference>
<dbReference type="HOGENOM" id="CLU_3145052_0_0_1"/>
<feature type="compositionally biased region" description="Acidic residues" evidence="1">
    <location>
        <begin position="1"/>
        <end position="10"/>
    </location>
</feature>
<evidence type="ECO:0000256" key="1">
    <source>
        <dbReference type="SAM" id="MobiDB-lite"/>
    </source>
</evidence>
<dbReference type="Proteomes" id="UP000007015">
    <property type="component" value="Chromosome 6"/>
</dbReference>
<keyword evidence="3" id="KW-1185">Reference proteome</keyword>
<proteinExistence type="predicted"/>
<sequence length="49" mass="5697">MADGEEEEEAHDWRRSRAASPSARGSRRCCAYMYKMQTKCFTLCSFTEL</sequence>
<evidence type="ECO:0000313" key="3">
    <source>
        <dbReference type="Proteomes" id="UP000007015"/>
    </source>
</evidence>
<organism evidence="2 3">
    <name type="scientific">Oryza sativa subsp. indica</name>
    <name type="common">Rice</name>
    <dbReference type="NCBI Taxonomy" id="39946"/>
    <lineage>
        <taxon>Eukaryota</taxon>
        <taxon>Viridiplantae</taxon>
        <taxon>Streptophyta</taxon>
        <taxon>Embryophyta</taxon>
        <taxon>Tracheophyta</taxon>
        <taxon>Spermatophyta</taxon>
        <taxon>Magnoliopsida</taxon>
        <taxon>Liliopsida</taxon>
        <taxon>Poales</taxon>
        <taxon>Poaceae</taxon>
        <taxon>BOP clade</taxon>
        <taxon>Oryzoideae</taxon>
        <taxon>Oryzeae</taxon>
        <taxon>Oryzinae</taxon>
        <taxon>Oryza</taxon>
        <taxon>Oryza sativa</taxon>
    </lineage>
</organism>
<accession>A2YE94</accession>